<sequence>MTLPATHPDYGRSFALWRASCPAPWAAYTRHSFVEGLGDGTLPRAAFLTYLRQDYLYLIHYARAWSLAVVKAESLAEMQAISATVHALLHSEMALHVGICAEAGIDRAAIEATEEAPENLAYTRYVLEAGYSGDFLDLLAALAPCVFGYGEIGARLLAGAGDTPYRDWIEAYGGAEYQQLCRDTGALIDRALADRLGPAPERVPRWRGLAARFGTATRLEAAFWGLGRA</sequence>
<name>A0A3S3M829_9RHOB</name>
<reference evidence="3" key="2">
    <citation type="submission" date="2019-01" db="EMBL/GenBank/DDBJ databases">
        <title>Sinorhodobacter populi sp. nov. isolated from the symptomatic bark tissue of Populus euramericana canker.</title>
        <authorList>
            <person name="Li Y."/>
        </authorList>
    </citation>
    <scope>NUCLEOTIDE SEQUENCE [LARGE SCALE GENOMIC DNA]</scope>
    <source>
        <strain evidence="3">CGMCC 1.12963</strain>
    </source>
</reference>
<evidence type="ECO:0000259" key="1">
    <source>
        <dbReference type="Pfam" id="PF03070"/>
    </source>
</evidence>
<dbReference type="PANTHER" id="PTHR43198">
    <property type="entry name" value="BIFUNCTIONAL TH2 PROTEIN"/>
    <property type="match status" value="1"/>
</dbReference>
<protein>
    <submittedName>
        <fullName evidence="2">TenA family protein</fullName>
    </submittedName>
</protein>
<dbReference type="Gene3D" id="1.20.910.10">
    <property type="entry name" value="Heme oxygenase-like"/>
    <property type="match status" value="1"/>
</dbReference>
<dbReference type="Pfam" id="PF03070">
    <property type="entry name" value="TENA_THI-4"/>
    <property type="match status" value="1"/>
</dbReference>
<organism evidence="2 3">
    <name type="scientific">Paenirhodobacter huangdaonensis</name>
    <dbReference type="NCBI Taxonomy" id="2501515"/>
    <lineage>
        <taxon>Bacteria</taxon>
        <taxon>Pseudomonadati</taxon>
        <taxon>Pseudomonadota</taxon>
        <taxon>Alphaproteobacteria</taxon>
        <taxon>Rhodobacterales</taxon>
        <taxon>Rhodobacter group</taxon>
        <taxon>Paenirhodobacter</taxon>
    </lineage>
</organism>
<evidence type="ECO:0000313" key="3">
    <source>
        <dbReference type="Proteomes" id="UP000288071"/>
    </source>
</evidence>
<reference evidence="2 3" key="1">
    <citation type="submission" date="2019-01" db="EMBL/GenBank/DDBJ databases">
        <title>Sinorhodobacter populi sp. nov. isolated from the symptomatic bark tissue of Populus euramericana canker.</title>
        <authorList>
            <person name="Xu G."/>
        </authorList>
    </citation>
    <scope>NUCLEOTIDE SEQUENCE [LARGE SCALE GENOMIC DNA]</scope>
    <source>
        <strain evidence="2 3">CGMCC 1.12963</strain>
    </source>
</reference>
<dbReference type="InterPro" id="IPR050967">
    <property type="entry name" value="Thiamine_Salvage_TenA"/>
</dbReference>
<feature type="domain" description="Thiaminase-2/PQQC" evidence="1">
    <location>
        <begin position="25"/>
        <end position="196"/>
    </location>
</feature>
<dbReference type="InterPro" id="IPR004305">
    <property type="entry name" value="Thiaminase-2/PQQC"/>
</dbReference>
<dbReference type="Proteomes" id="UP000288071">
    <property type="component" value="Unassembled WGS sequence"/>
</dbReference>
<gene>
    <name evidence="2" type="ORF">EOW66_15040</name>
</gene>
<dbReference type="RefSeq" id="WP_128157120.1">
    <property type="nucleotide sequence ID" value="NZ_JBHSOM010000008.1"/>
</dbReference>
<dbReference type="CDD" id="cd19367">
    <property type="entry name" value="TenA_C_ScTHI20-like"/>
    <property type="match status" value="1"/>
</dbReference>
<dbReference type="EMBL" id="SAVA01000009">
    <property type="protein sequence ID" value="RWR50317.1"/>
    <property type="molecule type" value="Genomic_DNA"/>
</dbReference>
<comment type="caution">
    <text evidence="2">The sequence shown here is derived from an EMBL/GenBank/DDBJ whole genome shotgun (WGS) entry which is preliminary data.</text>
</comment>
<dbReference type="AlphaFoldDB" id="A0A3S3M829"/>
<keyword evidence="3" id="KW-1185">Reference proteome</keyword>
<dbReference type="SUPFAM" id="SSF48613">
    <property type="entry name" value="Heme oxygenase-like"/>
    <property type="match status" value="1"/>
</dbReference>
<proteinExistence type="predicted"/>
<dbReference type="GO" id="GO:0005829">
    <property type="term" value="C:cytosol"/>
    <property type="evidence" value="ECO:0007669"/>
    <property type="project" value="TreeGrafter"/>
</dbReference>
<accession>A0A3S3M829</accession>
<dbReference type="InterPro" id="IPR016084">
    <property type="entry name" value="Haem_Oase-like_multi-hlx"/>
</dbReference>
<evidence type="ECO:0000313" key="2">
    <source>
        <dbReference type="EMBL" id="RWR50317.1"/>
    </source>
</evidence>
<dbReference type="PANTHER" id="PTHR43198:SF2">
    <property type="entry name" value="SI:CH1073-67J19.1-RELATED"/>
    <property type="match status" value="1"/>
</dbReference>